<proteinExistence type="predicted"/>
<dbReference type="KEGG" id="pyr:P186_1120"/>
<name>G7VCD3_9CREN</name>
<dbReference type="STRING" id="1104324.P186_1120"/>
<organism evidence="1 2">
    <name type="scientific">Pyrobaculum ferrireducens</name>
    <dbReference type="NCBI Taxonomy" id="1104324"/>
    <lineage>
        <taxon>Archaea</taxon>
        <taxon>Thermoproteota</taxon>
        <taxon>Thermoprotei</taxon>
        <taxon>Thermoproteales</taxon>
        <taxon>Thermoproteaceae</taxon>
        <taxon>Pyrobaculum</taxon>
    </lineage>
</organism>
<dbReference type="BioCyc" id="PSP1104324:GJSN-1092-MONOMER"/>
<protein>
    <submittedName>
        <fullName evidence="1">Uncharacterized protein</fullName>
    </submittedName>
</protein>
<dbReference type="EMBL" id="CP003098">
    <property type="protein sequence ID" value="AET32553.1"/>
    <property type="molecule type" value="Genomic_DNA"/>
</dbReference>
<dbReference type="Proteomes" id="UP000005867">
    <property type="component" value="Chromosome"/>
</dbReference>
<evidence type="ECO:0000313" key="1">
    <source>
        <dbReference type="EMBL" id="AET32553.1"/>
    </source>
</evidence>
<evidence type="ECO:0000313" key="2">
    <source>
        <dbReference type="Proteomes" id="UP000005867"/>
    </source>
</evidence>
<accession>G7VCD3</accession>
<reference evidence="1 2" key="1">
    <citation type="journal article" date="2012" name="J. Bacteriol.">
        <title>Complete genome sequence of strain 1860, a crenarchaeon of the genus pyrobaculum able to grow with various electron acceptors.</title>
        <authorList>
            <person name="Mardanov A.V."/>
            <person name="Gumerov V.M."/>
            <person name="Slobodkina G.B."/>
            <person name="Beletsky A.V."/>
            <person name="Bonch-Osmolovskaya E.A."/>
            <person name="Ravin N.V."/>
            <person name="Skryabin K.G."/>
        </authorList>
    </citation>
    <scope>NUCLEOTIDE SEQUENCE [LARGE SCALE GENOMIC DNA]</scope>
    <source>
        <strain evidence="1 2">1860</strain>
    </source>
</reference>
<dbReference type="RefSeq" id="WP_014288381.1">
    <property type="nucleotide sequence ID" value="NC_016645.1"/>
</dbReference>
<dbReference type="eggNOG" id="arCOG08858">
    <property type="taxonomic scope" value="Archaea"/>
</dbReference>
<dbReference type="GeneID" id="11595374"/>
<gene>
    <name evidence="1" type="ORF">P186_1120</name>
</gene>
<dbReference type="AlphaFoldDB" id="G7VCD3"/>
<keyword evidence="2" id="KW-1185">Reference proteome</keyword>
<sequence length="411" mass="44042">MNKKYATAIATAMLLLTVATAFALWADVLKIKLTAYTGSVDMEFGDTFTITEYVGFPDGSGGWNFVQEGSDPEAKDVGNCQAELVEVEDEEGSLSSSGDNDLDLKITVTNAYPGYKCSVTFNVVNTGTIPVKGPVIVIPSSPWTDGNILVEHDITTAACTQLHPGDTQRFQVNVTTLQAASESTTYTVQIYLRYDQWNEAECPGEGGGAGELSLSKYFTRSGAGDPLPTDDGYPYIDIQVRNDGRFGQTNPDHVIMVVALHNQLGFAMDTSATSLQIVDQLPDGWGLPTSGSWDSKVKVCIFNTLPSNFPDIGFDNPCSGGTQVTSASFSYSGGTLTVTINEPTVPNNGYVVVVIKSVFTKTGNPVPPGYFDQTDSSPPHTGNYRLFTNSASATWGDYTANVAASFRGYEK</sequence>
<dbReference type="OrthoDB" id="17990at2157"/>
<dbReference type="HOGENOM" id="CLU_668383_0_0_2"/>